<dbReference type="PROSITE" id="PS51767">
    <property type="entry name" value="PEPTIDASE_A1"/>
    <property type="match status" value="1"/>
</dbReference>
<dbReference type="PANTHER" id="PTHR13683">
    <property type="entry name" value="ASPARTYL PROTEASES"/>
    <property type="match status" value="1"/>
</dbReference>
<protein>
    <submittedName>
        <fullName evidence="6">Protein ASPARTIC PROTEASE IN GUARD CELL 1-like</fullName>
    </submittedName>
</protein>
<evidence type="ECO:0000256" key="3">
    <source>
        <dbReference type="SAM" id="SignalP"/>
    </source>
</evidence>
<dbReference type="InterPro" id="IPR021109">
    <property type="entry name" value="Peptidase_aspartic_dom_sf"/>
</dbReference>
<feature type="chain" id="PRO_5045512990" evidence="3">
    <location>
        <begin position="22"/>
        <end position="491"/>
    </location>
</feature>
<dbReference type="InterPro" id="IPR001461">
    <property type="entry name" value="Aspartic_peptidase_A1"/>
</dbReference>
<evidence type="ECO:0000256" key="1">
    <source>
        <dbReference type="ARBA" id="ARBA00007447"/>
    </source>
</evidence>
<reference evidence="5" key="1">
    <citation type="journal article" date="2025" name="Foods">
        <title>Unveiling the Microbial Signatures of Arabica Coffee Cherries: Insights into Ripeness Specific Diversity, Functional Traits, and Implications for Quality and Safety.</title>
        <authorList>
            <consortium name="RefSeq"/>
            <person name="Tenea G.N."/>
            <person name="Cifuentes V."/>
            <person name="Reyes P."/>
            <person name="Cevallos-Vallejos M."/>
        </authorList>
    </citation>
    <scope>NUCLEOTIDE SEQUENCE [LARGE SCALE GENOMIC DNA]</scope>
</reference>
<evidence type="ECO:0000256" key="2">
    <source>
        <dbReference type="PIRSR" id="PIRSR601461-1"/>
    </source>
</evidence>
<proteinExistence type="inferred from homology"/>
<keyword evidence="3" id="KW-0732">Signal</keyword>
<dbReference type="InterPro" id="IPR001969">
    <property type="entry name" value="Aspartic_peptidase_AS"/>
</dbReference>
<dbReference type="PANTHER" id="PTHR13683:SF679">
    <property type="entry name" value="ASPARTYL PROTEASE FAMILY PROTEIN 2"/>
    <property type="match status" value="1"/>
</dbReference>
<dbReference type="GO" id="GO:0004190">
    <property type="term" value="F:aspartic-type endopeptidase activity"/>
    <property type="evidence" value="ECO:0007669"/>
    <property type="project" value="InterPro"/>
</dbReference>
<dbReference type="OrthoDB" id="851873at2759"/>
<comment type="similarity">
    <text evidence="1">Belongs to the peptidase A1 family.</text>
</comment>
<dbReference type="InterPro" id="IPR032799">
    <property type="entry name" value="TAXi_C"/>
</dbReference>
<feature type="domain" description="Peptidase A1" evidence="4">
    <location>
        <begin position="136"/>
        <end position="482"/>
    </location>
</feature>
<sequence length="491" mass="55777">MAFFAFFLILCLLLFLPSTNCISSPESQHTQTVRLNHHDTIQAIEDFMAFDAGQLLQESIQVPATTTTTSSSSSPFQGNYIPVYDIDIFLKSGYEDYRSLILFRLARNAKRFEWLSTSLTDSPVDDIPYYYESASYVGIMDIGNPPQRAHLLIDTGSRFVWWDCQPWNNCPTFSYNPSRSSSYRQVDCRMEGECPGNEGLFWGCDMDGNNKCEFKVMYRDSTEAEGFLAYEKVTTTHGEEGGDVVLVENLRFGCAEKSPASMIGKKFTGILGFGPNTYSFIYQMNATSFSFCPKSHTASVATSLYFNSLPIPDDFTFRTPLLQNIQPIYYAVNLTGVYVRWEFLEIKSLTNSDGRVGAVVDSGTSISMFPLQFYNQFRDTFTRHSQWLSRLPGEQFFDTCYNISSPEWYLEVPEIIFQFSGVTGHEVLRLDANQIMMPIGTDGKYCLAFSPTKFRQFTLIGTWQLQGTRVSFDLANQMLQFDPENCKNSPS</sequence>
<dbReference type="AlphaFoldDB" id="A0A6P6W2K8"/>
<dbReference type="Pfam" id="PF14541">
    <property type="entry name" value="TAXi_C"/>
    <property type="match status" value="1"/>
</dbReference>
<evidence type="ECO:0000313" key="6">
    <source>
        <dbReference type="RefSeq" id="XP_027109583.2"/>
    </source>
</evidence>
<evidence type="ECO:0000259" key="4">
    <source>
        <dbReference type="PROSITE" id="PS51767"/>
    </source>
</evidence>
<dbReference type="InterPro" id="IPR032861">
    <property type="entry name" value="TAXi_N"/>
</dbReference>
<dbReference type="Gene3D" id="2.40.70.10">
    <property type="entry name" value="Acid Proteases"/>
    <property type="match status" value="2"/>
</dbReference>
<keyword evidence="5" id="KW-1185">Reference proteome</keyword>
<feature type="signal peptide" evidence="3">
    <location>
        <begin position="1"/>
        <end position="21"/>
    </location>
</feature>
<organism evidence="5 6">
    <name type="scientific">Coffea arabica</name>
    <name type="common">Arabian coffee</name>
    <dbReference type="NCBI Taxonomy" id="13443"/>
    <lineage>
        <taxon>Eukaryota</taxon>
        <taxon>Viridiplantae</taxon>
        <taxon>Streptophyta</taxon>
        <taxon>Embryophyta</taxon>
        <taxon>Tracheophyta</taxon>
        <taxon>Spermatophyta</taxon>
        <taxon>Magnoliopsida</taxon>
        <taxon>eudicotyledons</taxon>
        <taxon>Gunneridae</taxon>
        <taxon>Pentapetalae</taxon>
        <taxon>asterids</taxon>
        <taxon>lamiids</taxon>
        <taxon>Gentianales</taxon>
        <taxon>Rubiaceae</taxon>
        <taxon>Ixoroideae</taxon>
        <taxon>Gardenieae complex</taxon>
        <taxon>Bertiereae - Coffeeae clade</taxon>
        <taxon>Coffeeae</taxon>
        <taxon>Coffea</taxon>
    </lineage>
</organism>
<dbReference type="PROSITE" id="PS00141">
    <property type="entry name" value="ASP_PROTEASE"/>
    <property type="match status" value="1"/>
</dbReference>
<dbReference type="InterPro" id="IPR033121">
    <property type="entry name" value="PEPTIDASE_A1"/>
</dbReference>
<feature type="active site" evidence="2">
    <location>
        <position position="154"/>
    </location>
</feature>
<dbReference type="GeneID" id="113729488"/>
<reference evidence="6" key="2">
    <citation type="submission" date="2025-08" db="UniProtKB">
        <authorList>
            <consortium name="RefSeq"/>
        </authorList>
    </citation>
    <scope>IDENTIFICATION</scope>
    <source>
        <tissue evidence="6">Leaves</tissue>
    </source>
</reference>
<feature type="active site" evidence="2">
    <location>
        <position position="361"/>
    </location>
</feature>
<dbReference type="SUPFAM" id="SSF50630">
    <property type="entry name" value="Acid proteases"/>
    <property type="match status" value="1"/>
</dbReference>
<dbReference type="RefSeq" id="XP_027109583.2">
    <property type="nucleotide sequence ID" value="XM_027253782.2"/>
</dbReference>
<dbReference type="Proteomes" id="UP001652660">
    <property type="component" value="Chromosome 2e"/>
</dbReference>
<dbReference type="GO" id="GO:0006508">
    <property type="term" value="P:proteolysis"/>
    <property type="evidence" value="ECO:0007669"/>
    <property type="project" value="InterPro"/>
</dbReference>
<dbReference type="Pfam" id="PF14543">
    <property type="entry name" value="TAXi_N"/>
    <property type="match status" value="1"/>
</dbReference>
<accession>A0A6P6W2K8</accession>
<gene>
    <name evidence="6" type="primary">LOC113729488</name>
</gene>
<evidence type="ECO:0000313" key="5">
    <source>
        <dbReference type="Proteomes" id="UP001652660"/>
    </source>
</evidence>
<name>A0A6P6W2K8_COFAR</name>